<feature type="compositionally biased region" description="Polar residues" evidence="1">
    <location>
        <begin position="73"/>
        <end position="84"/>
    </location>
</feature>
<dbReference type="Proteomes" id="UP000324800">
    <property type="component" value="Unassembled WGS sequence"/>
</dbReference>
<gene>
    <name evidence="2" type="ORF">EZS28_043245</name>
</gene>
<dbReference type="AlphaFoldDB" id="A0A5J4TSK3"/>
<accession>A0A5J4TSK3</accession>
<dbReference type="EMBL" id="SNRW01025849">
    <property type="protein sequence ID" value="KAA6361228.1"/>
    <property type="molecule type" value="Genomic_DNA"/>
</dbReference>
<protein>
    <submittedName>
        <fullName evidence="2">Uncharacterized protein</fullName>
    </submittedName>
</protein>
<feature type="compositionally biased region" description="Basic residues" evidence="1">
    <location>
        <begin position="53"/>
        <end position="64"/>
    </location>
</feature>
<sequence>MSQFETDKQKEILDRVDQDSDKIDEMDLKKQAASFLLEFDSSDFNPVIQKPKMGNKNRFRRKKIPNVQDVPKEQTSQPDLSSTLNMDDQFIIQSPDKQQNESIHDTPSNQINKQVKLDKNIDYETEDDQIDEVNDDSSAVPIDFKLEEEQLNLPYPYMSKGCGVRVLDGYFDPSSLELYGSKMIPSARYLAPFLVLPSEKES</sequence>
<evidence type="ECO:0000313" key="2">
    <source>
        <dbReference type="EMBL" id="KAA6361228.1"/>
    </source>
</evidence>
<name>A0A5J4TSK3_9EUKA</name>
<evidence type="ECO:0000256" key="1">
    <source>
        <dbReference type="SAM" id="MobiDB-lite"/>
    </source>
</evidence>
<organism evidence="2 3">
    <name type="scientific">Streblomastix strix</name>
    <dbReference type="NCBI Taxonomy" id="222440"/>
    <lineage>
        <taxon>Eukaryota</taxon>
        <taxon>Metamonada</taxon>
        <taxon>Preaxostyla</taxon>
        <taxon>Oxymonadida</taxon>
        <taxon>Streblomastigidae</taxon>
        <taxon>Streblomastix</taxon>
    </lineage>
</organism>
<evidence type="ECO:0000313" key="3">
    <source>
        <dbReference type="Proteomes" id="UP000324800"/>
    </source>
</evidence>
<reference evidence="2 3" key="1">
    <citation type="submission" date="2019-03" db="EMBL/GenBank/DDBJ databases">
        <title>Single cell metagenomics reveals metabolic interactions within the superorganism composed of flagellate Streblomastix strix and complex community of Bacteroidetes bacteria on its surface.</title>
        <authorList>
            <person name="Treitli S.C."/>
            <person name="Kolisko M."/>
            <person name="Husnik F."/>
            <person name="Keeling P."/>
            <person name="Hampl V."/>
        </authorList>
    </citation>
    <scope>NUCLEOTIDE SEQUENCE [LARGE SCALE GENOMIC DNA]</scope>
    <source>
        <strain evidence="2">ST1C</strain>
    </source>
</reference>
<proteinExistence type="predicted"/>
<comment type="caution">
    <text evidence="2">The sequence shown here is derived from an EMBL/GenBank/DDBJ whole genome shotgun (WGS) entry which is preliminary data.</text>
</comment>
<feature type="non-terminal residue" evidence="2">
    <location>
        <position position="202"/>
    </location>
</feature>
<feature type="region of interest" description="Disordered" evidence="1">
    <location>
        <begin position="46"/>
        <end position="84"/>
    </location>
</feature>